<protein>
    <submittedName>
        <fullName evidence="1">Uncharacterized protein</fullName>
    </submittedName>
</protein>
<comment type="caution">
    <text evidence="1">The sequence shown here is derived from an EMBL/GenBank/DDBJ whole genome shotgun (WGS) entry which is preliminary data.</text>
</comment>
<proteinExistence type="predicted"/>
<dbReference type="EMBL" id="BDUD01000001">
    <property type="protein sequence ID" value="GBG19104.1"/>
    <property type="molecule type" value="Genomic_DNA"/>
</dbReference>
<evidence type="ECO:0000313" key="2">
    <source>
        <dbReference type="Proteomes" id="UP000245124"/>
    </source>
</evidence>
<evidence type="ECO:0000313" key="1">
    <source>
        <dbReference type="EMBL" id="GBG19104.1"/>
    </source>
</evidence>
<accession>A0A2R5FTV5</accession>
<name>A0A2R5FTV5_NOSCO</name>
<dbReference type="AlphaFoldDB" id="A0A2R5FTV5"/>
<gene>
    <name evidence="1" type="ORF">NIES4072_27710</name>
</gene>
<reference evidence="1 2" key="1">
    <citation type="submission" date="2017-06" db="EMBL/GenBank/DDBJ databases">
        <title>Genome sequencing of cyanobaciteial culture collection at National Institute for Environmental Studies (NIES).</title>
        <authorList>
            <person name="Hirose Y."/>
            <person name="Shimura Y."/>
            <person name="Fujisawa T."/>
            <person name="Nakamura Y."/>
            <person name="Kawachi M."/>
        </authorList>
    </citation>
    <scope>NUCLEOTIDE SEQUENCE [LARGE SCALE GENOMIC DNA]</scope>
    <source>
        <strain evidence="1 2">NIES-4072</strain>
    </source>
</reference>
<sequence>MLGGYYVGLRVVLILLPRREEYRVLATNIVHQFIKRMDTAMVFETNLTAKALR</sequence>
<organism evidence="1 2">
    <name type="scientific">Nostoc commune NIES-4072</name>
    <dbReference type="NCBI Taxonomy" id="2005467"/>
    <lineage>
        <taxon>Bacteria</taxon>
        <taxon>Bacillati</taxon>
        <taxon>Cyanobacteriota</taxon>
        <taxon>Cyanophyceae</taxon>
        <taxon>Nostocales</taxon>
        <taxon>Nostocaceae</taxon>
        <taxon>Nostoc</taxon>
    </lineage>
</organism>
<dbReference type="Proteomes" id="UP000245124">
    <property type="component" value="Unassembled WGS sequence"/>
</dbReference>
<keyword evidence="2" id="KW-1185">Reference proteome</keyword>